<accession>A0A1H1LYR3</accession>
<evidence type="ECO:0000313" key="2">
    <source>
        <dbReference type="EMBL" id="SDR79758.1"/>
    </source>
</evidence>
<proteinExistence type="predicted"/>
<gene>
    <name evidence="2" type="ORF">SAMN04488570_0415</name>
</gene>
<evidence type="ECO:0000313" key="3">
    <source>
        <dbReference type="Proteomes" id="UP000198859"/>
    </source>
</evidence>
<sequence length="175" mass="19257">MPHLALPDPAYRTSFLAAMGEFAAEGRTGDDSGIGQDLLLEEPGWRSEAGFAEYVAALRAETDRPRRPGLVTATTWWWVEGTDYLGRVQLRHELTPRLREVGGHVGYDVRRSARRRGHATAMLAAVLPLARERGIVEALVTCDTDNHASRAVIEANGGVLEDRRGAKLRFRVPTG</sequence>
<keyword evidence="3" id="KW-1185">Reference proteome</keyword>
<dbReference type="PANTHER" id="PTHR39173:SF1">
    <property type="entry name" value="ACETYLTRANSFERASE"/>
    <property type="match status" value="1"/>
</dbReference>
<protein>
    <submittedName>
        <fullName evidence="2">Predicted acetyltransferase</fullName>
    </submittedName>
</protein>
<dbReference type="InterPro" id="IPR000182">
    <property type="entry name" value="GNAT_dom"/>
</dbReference>
<dbReference type="Gene3D" id="3.40.630.30">
    <property type="match status" value="1"/>
</dbReference>
<dbReference type="STRING" id="642780.SAMN04488570_0415"/>
<keyword evidence="2" id="KW-0808">Transferase</keyword>
<evidence type="ECO:0000259" key="1">
    <source>
        <dbReference type="PROSITE" id="PS51186"/>
    </source>
</evidence>
<dbReference type="SUPFAM" id="SSF55729">
    <property type="entry name" value="Acyl-CoA N-acyltransferases (Nat)"/>
    <property type="match status" value="1"/>
</dbReference>
<feature type="domain" description="N-acetyltransferase" evidence="1">
    <location>
        <begin position="38"/>
        <end position="175"/>
    </location>
</feature>
<name>A0A1H1LYR3_9ACTN</name>
<dbReference type="InterPro" id="IPR016181">
    <property type="entry name" value="Acyl_CoA_acyltransferase"/>
</dbReference>
<organism evidence="2 3">
    <name type="scientific">Nocardioides scoriae</name>
    <dbReference type="NCBI Taxonomy" id="642780"/>
    <lineage>
        <taxon>Bacteria</taxon>
        <taxon>Bacillati</taxon>
        <taxon>Actinomycetota</taxon>
        <taxon>Actinomycetes</taxon>
        <taxon>Propionibacteriales</taxon>
        <taxon>Nocardioidaceae</taxon>
        <taxon>Nocardioides</taxon>
    </lineage>
</organism>
<reference evidence="3" key="1">
    <citation type="submission" date="2016-10" db="EMBL/GenBank/DDBJ databases">
        <authorList>
            <person name="Varghese N."/>
            <person name="Submissions S."/>
        </authorList>
    </citation>
    <scope>NUCLEOTIDE SEQUENCE [LARGE SCALE GENOMIC DNA]</scope>
    <source>
        <strain evidence="3">DSM 22127</strain>
    </source>
</reference>
<dbReference type="EMBL" id="LT629757">
    <property type="protein sequence ID" value="SDR79758.1"/>
    <property type="molecule type" value="Genomic_DNA"/>
</dbReference>
<dbReference type="Proteomes" id="UP000198859">
    <property type="component" value="Chromosome I"/>
</dbReference>
<dbReference type="GO" id="GO:0016747">
    <property type="term" value="F:acyltransferase activity, transferring groups other than amino-acyl groups"/>
    <property type="evidence" value="ECO:0007669"/>
    <property type="project" value="InterPro"/>
</dbReference>
<dbReference type="PROSITE" id="PS51186">
    <property type="entry name" value="GNAT"/>
    <property type="match status" value="1"/>
</dbReference>
<dbReference type="Pfam" id="PF13302">
    <property type="entry name" value="Acetyltransf_3"/>
    <property type="match status" value="1"/>
</dbReference>
<dbReference type="RefSeq" id="WP_172833848.1">
    <property type="nucleotide sequence ID" value="NZ_LT629757.1"/>
</dbReference>
<dbReference type="AlphaFoldDB" id="A0A1H1LYR3"/>
<dbReference type="PANTHER" id="PTHR39173">
    <property type="entry name" value="ACETYLTRANSFERASE"/>
    <property type="match status" value="1"/>
</dbReference>